<dbReference type="InterPro" id="IPR014550">
    <property type="entry name" value="UCP028704_OpgC"/>
</dbReference>
<dbReference type="RefSeq" id="WP_183198866.1">
    <property type="nucleotide sequence ID" value="NZ_JACIEK010000001.1"/>
</dbReference>
<keyword evidence="1" id="KW-1133">Transmembrane helix</keyword>
<feature type="transmembrane region" description="Helical" evidence="1">
    <location>
        <begin position="275"/>
        <end position="294"/>
    </location>
</feature>
<proteinExistence type="predicted"/>
<gene>
    <name evidence="2" type="ORF">GGR04_001234</name>
</gene>
<accession>A0A7W6H3Z2</accession>
<evidence type="ECO:0008006" key="4">
    <source>
        <dbReference type="Google" id="ProtNLM"/>
    </source>
</evidence>
<dbReference type="EMBL" id="JACIEK010000001">
    <property type="protein sequence ID" value="MBB3997413.1"/>
    <property type="molecule type" value="Genomic_DNA"/>
</dbReference>
<feature type="transmembrane region" description="Helical" evidence="1">
    <location>
        <begin position="315"/>
        <end position="334"/>
    </location>
</feature>
<keyword evidence="1" id="KW-0472">Membrane</keyword>
<evidence type="ECO:0000313" key="3">
    <source>
        <dbReference type="Proteomes" id="UP000542776"/>
    </source>
</evidence>
<dbReference type="Pfam" id="PF10129">
    <property type="entry name" value="OpgC_C"/>
    <property type="match status" value="1"/>
</dbReference>
<organism evidence="2 3">
    <name type="scientific">Aureimonas pseudogalii</name>
    <dbReference type="NCBI Taxonomy" id="1744844"/>
    <lineage>
        <taxon>Bacteria</taxon>
        <taxon>Pseudomonadati</taxon>
        <taxon>Pseudomonadota</taxon>
        <taxon>Alphaproteobacteria</taxon>
        <taxon>Hyphomicrobiales</taxon>
        <taxon>Aurantimonadaceae</taxon>
        <taxon>Aureimonas</taxon>
    </lineage>
</organism>
<dbReference type="PIRSF" id="PIRSF028704">
    <property type="entry name" value="UPC028704"/>
    <property type="match status" value="1"/>
</dbReference>
<keyword evidence="1" id="KW-0812">Transmembrane</keyword>
<keyword evidence="3" id="KW-1185">Reference proteome</keyword>
<dbReference type="PANTHER" id="PTHR38592:SF3">
    <property type="entry name" value="BLL4819 PROTEIN"/>
    <property type="match status" value="1"/>
</dbReference>
<dbReference type="AlphaFoldDB" id="A0A7W6H3Z2"/>
<protein>
    <recommendedName>
        <fullName evidence="4">OpgC domain-containing protein</fullName>
    </recommendedName>
</protein>
<sequence length="398" mass="43237">MTEQRTGPAAGTRDHRVDFYRGIALLMIFVNHVPGITLEQFTTRNFGFSDSAELFVFLAGFASAFAYGRGFLTRSRLVFTLKAMRRAGVLYLVHITLTMLAVSLFALVTLATGDGRYMMQLGLGTFMTQPLDALAGVALLGHQLAYLNILPLYCVLLLLLPLQLAVARRFGLAAMLGASGALWLAAGLWRLNLPSHPDAGGWHFAPFAWQFVFAIGLACGLAKLGRQSLVPFRRGLYILAALYLGCAYGYMALAMQGVEQALPLPAFVRDIDKTFVSLPRLLHLLALVYVFAHAPASSPFQRIAAGNPLARLGRHALPVFATGTMLSLVCQIARLDRDNGPRMDVALIAIGIAVQFGLAAVLDWWRQASATASGTRARIENRIEAPAGSERAFARTTR</sequence>
<feature type="transmembrane region" description="Helical" evidence="1">
    <location>
        <begin position="236"/>
        <end position="255"/>
    </location>
</feature>
<dbReference type="Proteomes" id="UP000542776">
    <property type="component" value="Unassembled WGS sequence"/>
</dbReference>
<feature type="transmembrane region" description="Helical" evidence="1">
    <location>
        <begin position="172"/>
        <end position="191"/>
    </location>
</feature>
<evidence type="ECO:0000313" key="2">
    <source>
        <dbReference type="EMBL" id="MBB3997413.1"/>
    </source>
</evidence>
<reference evidence="2 3" key="1">
    <citation type="submission" date="2020-08" db="EMBL/GenBank/DDBJ databases">
        <title>Genomic Encyclopedia of Type Strains, Phase IV (KMG-IV): sequencing the most valuable type-strain genomes for metagenomic binning, comparative biology and taxonomic classification.</title>
        <authorList>
            <person name="Goeker M."/>
        </authorList>
    </citation>
    <scope>NUCLEOTIDE SEQUENCE [LARGE SCALE GENOMIC DNA]</scope>
    <source>
        <strain evidence="2 3">DSM 102238</strain>
    </source>
</reference>
<feature type="transmembrane region" description="Helical" evidence="1">
    <location>
        <begin position="346"/>
        <end position="365"/>
    </location>
</feature>
<dbReference type="PANTHER" id="PTHR38592">
    <property type="entry name" value="BLL4819 PROTEIN"/>
    <property type="match status" value="1"/>
</dbReference>
<comment type="caution">
    <text evidence="2">The sequence shown here is derived from an EMBL/GenBank/DDBJ whole genome shotgun (WGS) entry which is preliminary data.</text>
</comment>
<feature type="transmembrane region" description="Helical" evidence="1">
    <location>
        <begin position="51"/>
        <end position="68"/>
    </location>
</feature>
<evidence type="ECO:0000256" key="1">
    <source>
        <dbReference type="SAM" id="Phobius"/>
    </source>
</evidence>
<feature type="transmembrane region" description="Helical" evidence="1">
    <location>
        <begin position="203"/>
        <end position="224"/>
    </location>
</feature>
<feature type="transmembrane region" description="Helical" evidence="1">
    <location>
        <begin position="89"/>
        <end position="113"/>
    </location>
</feature>
<feature type="transmembrane region" description="Helical" evidence="1">
    <location>
        <begin position="133"/>
        <end position="160"/>
    </location>
</feature>
<name>A0A7W6H3Z2_9HYPH</name>